<sequence>MPQDEKNPAMTPPQKILNEKDADLDWNMGEPFESLGKLQGLPDGEKGEKAMLRSRIHEQSQLICILKKRADDNLMRCKTLEQLNTELQELRTADALRLESQTRRIQQLEDRFMDLAANHEDMIHFKDEHKRQNMQLREENRRLRQENLSLFNQPLKEKEAELNHLELQYRKLSKELEALKESYKQESERAQQREKELLEAQSQQTSAHAEEVSSLRRQLEVLEEKHSHVTEQLEQAEKQLRDGDLKDVLEQLKQEKEELLNLAMERGKALQEKQREILQLEKKAEDMEKAKQAAEQRFETEAAAVDSVLRVRDLQLRLVGAERAYLELQMQFDAYKRHSMDLLTKEKELNMKLRHFMA</sequence>
<accession>A0AA97KV90</accession>
<dbReference type="Proteomes" id="UP001190640">
    <property type="component" value="Chromosome 3"/>
</dbReference>
<organism evidence="3 4">
    <name type="scientific">Eublepharis macularius</name>
    <name type="common">Leopard gecko</name>
    <name type="synonym">Cyrtodactylus macularius</name>
    <dbReference type="NCBI Taxonomy" id="481883"/>
    <lineage>
        <taxon>Eukaryota</taxon>
        <taxon>Metazoa</taxon>
        <taxon>Chordata</taxon>
        <taxon>Craniata</taxon>
        <taxon>Vertebrata</taxon>
        <taxon>Euteleostomi</taxon>
        <taxon>Lepidosauria</taxon>
        <taxon>Squamata</taxon>
        <taxon>Bifurcata</taxon>
        <taxon>Gekkota</taxon>
        <taxon>Eublepharidae</taxon>
        <taxon>Eublepharinae</taxon>
        <taxon>Eublepharis</taxon>
    </lineage>
</organism>
<evidence type="ECO:0000256" key="2">
    <source>
        <dbReference type="SAM" id="MobiDB-lite"/>
    </source>
</evidence>
<dbReference type="KEGG" id="emc:129326489"/>
<evidence type="ECO:0000256" key="1">
    <source>
        <dbReference type="ARBA" id="ARBA00023054"/>
    </source>
</evidence>
<dbReference type="RefSeq" id="XP_054830642.1">
    <property type="nucleotide sequence ID" value="XM_054974667.1"/>
</dbReference>
<dbReference type="InterPro" id="IPR043450">
    <property type="entry name" value="CCDC89-like"/>
</dbReference>
<feature type="region of interest" description="Disordered" evidence="2">
    <location>
        <begin position="183"/>
        <end position="215"/>
    </location>
</feature>
<protein>
    <submittedName>
        <fullName evidence="4">Coiled-coil domain-containing protein 89</fullName>
    </submittedName>
</protein>
<evidence type="ECO:0000313" key="4">
    <source>
        <dbReference type="RefSeq" id="XP_054830642.1"/>
    </source>
</evidence>
<feature type="region of interest" description="Disordered" evidence="2">
    <location>
        <begin position="1"/>
        <end position="20"/>
    </location>
</feature>
<dbReference type="PANTHER" id="PTHR34768:SF2">
    <property type="entry name" value="COILED-COIL DOMAIN CONTAINING 89"/>
    <property type="match status" value="1"/>
</dbReference>
<keyword evidence="3" id="KW-1185">Reference proteome</keyword>
<dbReference type="CTD" id="220388"/>
<dbReference type="GeneID" id="129326489"/>
<reference evidence="4" key="1">
    <citation type="submission" date="2025-08" db="UniProtKB">
        <authorList>
            <consortium name="RefSeq"/>
        </authorList>
    </citation>
    <scope>IDENTIFICATION</scope>
    <source>
        <tissue evidence="4">Blood</tissue>
    </source>
</reference>
<proteinExistence type="predicted"/>
<feature type="compositionally biased region" description="Basic and acidic residues" evidence="2">
    <location>
        <begin position="183"/>
        <end position="198"/>
    </location>
</feature>
<dbReference type="AlphaFoldDB" id="A0AA97KV90"/>
<keyword evidence="1" id="KW-0175">Coiled coil</keyword>
<name>A0AA97KV90_EUBMA</name>
<dbReference type="PANTHER" id="PTHR34768">
    <property type="entry name" value="COILED-COIL DOMAIN-CONTAINING PROTEIN 89"/>
    <property type="match status" value="1"/>
</dbReference>
<evidence type="ECO:0000313" key="3">
    <source>
        <dbReference type="Proteomes" id="UP001190640"/>
    </source>
</evidence>
<gene>
    <name evidence="4" type="primary">CCDC89</name>
</gene>